<evidence type="ECO:0000313" key="2">
    <source>
        <dbReference type="EMBL" id="QHU04709.1"/>
    </source>
</evidence>
<reference evidence="2" key="1">
    <citation type="journal article" date="2020" name="Nature">
        <title>Giant virus diversity and host interactions through global metagenomics.</title>
        <authorList>
            <person name="Schulz F."/>
            <person name="Roux S."/>
            <person name="Paez-Espino D."/>
            <person name="Jungbluth S."/>
            <person name="Walsh D.A."/>
            <person name="Denef V.J."/>
            <person name="McMahon K.D."/>
            <person name="Konstantinidis K.T."/>
            <person name="Eloe-Fadrosh E.A."/>
            <person name="Kyrpides N.C."/>
            <person name="Woyke T."/>
        </authorList>
    </citation>
    <scope>NUCLEOTIDE SEQUENCE</scope>
    <source>
        <strain evidence="2">GVMAG-M-3300027708-5</strain>
    </source>
</reference>
<dbReference type="GO" id="GO:0120053">
    <property type="term" value="F:ribitol beta-1,4-xylosyltransferase activity"/>
    <property type="evidence" value="ECO:0007669"/>
    <property type="project" value="InterPro"/>
</dbReference>
<dbReference type="GO" id="GO:0005794">
    <property type="term" value="C:Golgi apparatus"/>
    <property type="evidence" value="ECO:0007669"/>
    <property type="project" value="TreeGrafter"/>
</dbReference>
<name>A0A6C0JGJ1_9ZZZZ</name>
<proteinExistence type="predicted"/>
<evidence type="ECO:0000259" key="1">
    <source>
        <dbReference type="Pfam" id="PF24785"/>
    </source>
</evidence>
<dbReference type="InterPro" id="IPR055286">
    <property type="entry name" value="RXYLT1-like"/>
</dbReference>
<dbReference type="Pfam" id="PF24785">
    <property type="entry name" value="RXYLT1_C"/>
    <property type="match status" value="1"/>
</dbReference>
<dbReference type="AlphaFoldDB" id="A0A6C0JGJ1"/>
<protein>
    <recommendedName>
        <fullName evidence="1">RXYLT1 C-terminal domain-containing protein</fullName>
    </recommendedName>
</protein>
<accession>A0A6C0JGJ1</accession>
<organism evidence="2">
    <name type="scientific">viral metagenome</name>
    <dbReference type="NCBI Taxonomy" id="1070528"/>
    <lineage>
        <taxon>unclassified sequences</taxon>
        <taxon>metagenomes</taxon>
        <taxon>organismal metagenomes</taxon>
    </lineage>
</organism>
<dbReference type="InterPro" id="IPR057538">
    <property type="entry name" value="RXYLT1_C"/>
</dbReference>
<feature type="domain" description="RXYLT1 C-terminal" evidence="1">
    <location>
        <begin position="143"/>
        <end position="206"/>
    </location>
</feature>
<dbReference type="PANTHER" id="PTHR15576:SF1">
    <property type="entry name" value="RIBITOL-5-PHOSPHATE XYLOSYLTRANSFERASE 1"/>
    <property type="match status" value="1"/>
</dbReference>
<dbReference type="EMBL" id="MN740404">
    <property type="protein sequence ID" value="QHU04709.1"/>
    <property type="molecule type" value="Genomic_DNA"/>
</dbReference>
<dbReference type="PANTHER" id="PTHR15576">
    <property type="entry name" value="RIBITOL-5-PHOSPHATE XYLOSYLTRANSFERASE 1"/>
    <property type="match status" value="1"/>
</dbReference>
<sequence>MDEEVFVSGFAFHKLCKWSICDRYPQNLHLQTIEENDLVFLNLDFLPHFLYALQKSRPNNKFLLITHNSDLSFTNEYAMSLLPYVNRIFAINCICDYKDIVKPIPIGFRDWPIHSYEIIKTIPRLSKTIFVYMNFDINTNIEKRTHCYNAFSNKSWVYSNSGLNLETFYKQMSSSKYVLSPDGTGIDCHRIYESLYFDAIPILKKNEMYEYYEKLPVLLVDDWSQISESFLEENYRPLYETILDWKKKNPNWLSARFWLDYQD</sequence>
<dbReference type="GO" id="GO:0035269">
    <property type="term" value="P:protein O-linked glycosylation via mannose"/>
    <property type="evidence" value="ECO:0007669"/>
    <property type="project" value="InterPro"/>
</dbReference>